<evidence type="ECO:0000313" key="5">
    <source>
        <dbReference type="EMBL" id="MFC3104014.1"/>
    </source>
</evidence>
<feature type="domain" description="CENP-V/GFA" evidence="4">
    <location>
        <begin position="52"/>
        <end position="120"/>
    </location>
</feature>
<keyword evidence="3" id="KW-0862">Zinc</keyword>
<evidence type="ECO:0000256" key="2">
    <source>
        <dbReference type="ARBA" id="ARBA00022723"/>
    </source>
</evidence>
<name>A0ABV7EMU2_9GAMM</name>
<keyword evidence="6" id="KW-1185">Reference proteome</keyword>
<dbReference type="Proteomes" id="UP001595462">
    <property type="component" value="Unassembled WGS sequence"/>
</dbReference>
<proteinExistence type="inferred from homology"/>
<evidence type="ECO:0000259" key="4">
    <source>
        <dbReference type="Pfam" id="PF04828"/>
    </source>
</evidence>
<dbReference type="EMBL" id="JBHRSS010000003">
    <property type="protein sequence ID" value="MFC3104014.1"/>
    <property type="molecule type" value="Genomic_DNA"/>
</dbReference>
<dbReference type="InterPro" id="IPR006913">
    <property type="entry name" value="CENP-V/GFA"/>
</dbReference>
<protein>
    <submittedName>
        <fullName evidence="5">GFA family protein</fullName>
    </submittedName>
</protein>
<sequence>MPKMCCLGFATIPRLGRGANRVSAANRRGHRVRGPNEFFSNNTTRTMFMWGVEMAVRSEPLFRFFCHCRICQAFNQGPFADVTLFRIKSVTWPEGDAVAFRKHRSPPAVPRGFCSTCGGAAIELVQFLPLLKLALIPSANFSDGTFLPVPALPMFYDRRVGDVDDKLPRYSGYWPSQMAFSRRLLASLFRTRG</sequence>
<organism evidence="5 6">
    <name type="scientific">Salinisphaera aquimarina</name>
    <dbReference type="NCBI Taxonomy" id="2094031"/>
    <lineage>
        <taxon>Bacteria</taxon>
        <taxon>Pseudomonadati</taxon>
        <taxon>Pseudomonadota</taxon>
        <taxon>Gammaproteobacteria</taxon>
        <taxon>Salinisphaerales</taxon>
        <taxon>Salinisphaeraceae</taxon>
        <taxon>Salinisphaera</taxon>
    </lineage>
</organism>
<evidence type="ECO:0000256" key="1">
    <source>
        <dbReference type="ARBA" id="ARBA00005495"/>
    </source>
</evidence>
<comment type="caution">
    <text evidence="5">The sequence shown here is derived from an EMBL/GenBank/DDBJ whole genome shotgun (WGS) entry which is preliminary data.</text>
</comment>
<accession>A0ABV7EMU2</accession>
<gene>
    <name evidence="5" type="ORF">ACFOSU_08930</name>
</gene>
<keyword evidence="2" id="KW-0479">Metal-binding</keyword>
<dbReference type="RefSeq" id="WP_380688595.1">
    <property type="nucleotide sequence ID" value="NZ_JBHRSS010000003.1"/>
</dbReference>
<evidence type="ECO:0000313" key="6">
    <source>
        <dbReference type="Proteomes" id="UP001595462"/>
    </source>
</evidence>
<dbReference type="Pfam" id="PF04828">
    <property type="entry name" value="GFA"/>
    <property type="match status" value="1"/>
</dbReference>
<dbReference type="Gene3D" id="3.90.1590.10">
    <property type="entry name" value="glutathione-dependent formaldehyde- activating enzyme (gfa)"/>
    <property type="match status" value="1"/>
</dbReference>
<evidence type="ECO:0000256" key="3">
    <source>
        <dbReference type="ARBA" id="ARBA00022833"/>
    </source>
</evidence>
<dbReference type="InterPro" id="IPR011057">
    <property type="entry name" value="Mss4-like_sf"/>
</dbReference>
<reference evidence="6" key="1">
    <citation type="journal article" date="2019" name="Int. J. Syst. Evol. Microbiol.">
        <title>The Global Catalogue of Microorganisms (GCM) 10K type strain sequencing project: providing services to taxonomists for standard genome sequencing and annotation.</title>
        <authorList>
            <consortium name="The Broad Institute Genomics Platform"/>
            <consortium name="The Broad Institute Genome Sequencing Center for Infectious Disease"/>
            <person name="Wu L."/>
            <person name="Ma J."/>
        </authorList>
    </citation>
    <scope>NUCLEOTIDE SEQUENCE [LARGE SCALE GENOMIC DNA]</scope>
    <source>
        <strain evidence="6">KCTC 52640</strain>
    </source>
</reference>
<dbReference type="SUPFAM" id="SSF51316">
    <property type="entry name" value="Mss4-like"/>
    <property type="match status" value="1"/>
</dbReference>
<comment type="similarity">
    <text evidence="1">Belongs to the Gfa family.</text>
</comment>